<sequence>MPTASRTVCIIVIAVLAALVIMSICLIATSLKKLKSAEVGLKYNTIWKNLDNKVYTEGLHAGPPGFTFIIFPNTYTTLTYSKLRCLNKDGVPIRLDITFQFKAKQSQIYDIIMDFRDFDGYKQVLTNSGQAVVHEACSHYNTSQFQSERGNFQSTLSRILRERFDKLSADITDLQVNNIERPSEYEAAIRSKERAREDIEVAKNERPRLLTEANTKKREAESEAQIILDKAESDARIMQNKAKAEAEAILTQYRTEAEAYTNVISANGLNFSPEGFISYLGVRVIASAKNPVYIGLESPAKTSYKTP</sequence>
<dbReference type="Gene3D" id="3.30.479.30">
    <property type="entry name" value="Band 7 domain"/>
    <property type="match status" value="1"/>
</dbReference>
<keyword evidence="1" id="KW-0175">Coiled coil</keyword>
<organism evidence="4 5">
    <name type="scientific">Pomacea canaliculata</name>
    <name type="common">Golden apple snail</name>
    <dbReference type="NCBI Taxonomy" id="400727"/>
    <lineage>
        <taxon>Eukaryota</taxon>
        <taxon>Metazoa</taxon>
        <taxon>Spiralia</taxon>
        <taxon>Lophotrochozoa</taxon>
        <taxon>Mollusca</taxon>
        <taxon>Gastropoda</taxon>
        <taxon>Caenogastropoda</taxon>
        <taxon>Architaenioglossa</taxon>
        <taxon>Ampullarioidea</taxon>
        <taxon>Ampullariidae</taxon>
        <taxon>Pomacea</taxon>
    </lineage>
</organism>
<dbReference type="STRING" id="400727.A0A2T7Q0Q7"/>
<feature type="transmembrane region" description="Helical" evidence="2">
    <location>
        <begin position="7"/>
        <end position="31"/>
    </location>
</feature>
<protein>
    <recommendedName>
        <fullName evidence="3">Band 7 domain-containing protein</fullName>
    </recommendedName>
</protein>
<accession>A0A2T7Q0Q7</accession>
<dbReference type="EMBL" id="PZQS01000001">
    <property type="protein sequence ID" value="PVD39249.1"/>
    <property type="molecule type" value="Genomic_DNA"/>
</dbReference>
<feature type="coiled-coil region" evidence="1">
    <location>
        <begin position="185"/>
        <end position="248"/>
    </location>
</feature>
<evidence type="ECO:0000313" key="4">
    <source>
        <dbReference type="EMBL" id="PVD39249.1"/>
    </source>
</evidence>
<keyword evidence="2" id="KW-1133">Transmembrane helix</keyword>
<dbReference type="Pfam" id="PF01145">
    <property type="entry name" value="Band_7"/>
    <property type="match status" value="1"/>
</dbReference>
<evidence type="ECO:0000256" key="2">
    <source>
        <dbReference type="SAM" id="Phobius"/>
    </source>
</evidence>
<evidence type="ECO:0000256" key="1">
    <source>
        <dbReference type="SAM" id="Coils"/>
    </source>
</evidence>
<dbReference type="PANTHER" id="PTHR42911">
    <property type="entry name" value="MODULATOR OF FTSH PROTEASE HFLC"/>
    <property type="match status" value="1"/>
</dbReference>
<evidence type="ECO:0000259" key="3">
    <source>
        <dbReference type="SMART" id="SM00244"/>
    </source>
</evidence>
<feature type="domain" description="Band 7" evidence="3">
    <location>
        <begin position="29"/>
        <end position="193"/>
    </location>
</feature>
<keyword evidence="2" id="KW-0472">Membrane</keyword>
<keyword evidence="5" id="KW-1185">Reference proteome</keyword>
<gene>
    <name evidence="4" type="ORF">C0Q70_01877</name>
</gene>
<dbReference type="InterPro" id="IPR036013">
    <property type="entry name" value="Band_7/SPFH_dom_sf"/>
</dbReference>
<dbReference type="Proteomes" id="UP000245119">
    <property type="component" value="Linkage Group LG1"/>
</dbReference>
<dbReference type="OMA" id="SDEMAVM"/>
<name>A0A2T7Q0Q7_POMCA</name>
<dbReference type="AlphaFoldDB" id="A0A2T7Q0Q7"/>
<dbReference type="SMART" id="SM00244">
    <property type="entry name" value="PHB"/>
    <property type="match status" value="1"/>
</dbReference>
<comment type="caution">
    <text evidence="4">The sequence shown here is derived from an EMBL/GenBank/DDBJ whole genome shotgun (WGS) entry which is preliminary data.</text>
</comment>
<dbReference type="InterPro" id="IPR001107">
    <property type="entry name" value="Band_7"/>
</dbReference>
<proteinExistence type="predicted"/>
<dbReference type="SUPFAM" id="SSF117892">
    <property type="entry name" value="Band 7/SPFH domain"/>
    <property type="match status" value="1"/>
</dbReference>
<reference evidence="4 5" key="1">
    <citation type="submission" date="2018-04" db="EMBL/GenBank/DDBJ databases">
        <title>The genome of golden apple snail Pomacea canaliculata provides insight into stress tolerance and invasive adaptation.</title>
        <authorList>
            <person name="Liu C."/>
            <person name="Liu B."/>
            <person name="Ren Y."/>
            <person name="Zhang Y."/>
            <person name="Wang H."/>
            <person name="Li S."/>
            <person name="Jiang F."/>
            <person name="Yin L."/>
            <person name="Zhang G."/>
            <person name="Qian W."/>
            <person name="Fan W."/>
        </authorList>
    </citation>
    <scope>NUCLEOTIDE SEQUENCE [LARGE SCALE GENOMIC DNA]</scope>
    <source>
        <strain evidence="4">SZHN2017</strain>
        <tissue evidence="4">Muscle</tissue>
    </source>
</reference>
<evidence type="ECO:0000313" key="5">
    <source>
        <dbReference type="Proteomes" id="UP000245119"/>
    </source>
</evidence>
<keyword evidence="2" id="KW-0812">Transmembrane</keyword>
<dbReference type="OrthoDB" id="190994at2759"/>
<dbReference type="PANTHER" id="PTHR42911:SF2">
    <property type="entry name" value="PROHIBITIN FAMILY PROTEIN"/>
    <property type="match status" value="1"/>
</dbReference>